<keyword evidence="3" id="KW-1133">Transmembrane helix</keyword>
<keyword evidence="1 5" id="KW-0645">Protease</keyword>
<dbReference type="Pfam" id="PF13365">
    <property type="entry name" value="Trypsin_2"/>
    <property type="match status" value="1"/>
</dbReference>
<keyword evidence="2 5" id="KW-0378">Hydrolase</keyword>
<dbReference type="SUPFAM" id="SSF50494">
    <property type="entry name" value="Trypsin-like serine proteases"/>
    <property type="match status" value="1"/>
</dbReference>
<reference evidence="6" key="1">
    <citation type="journal article" date="2019" name="Int. J. Syst. Evol. Microbiol.">
        <title>The Global Catalogue of Microorganisms (GCM) 10K type strain sequencing project: providing services to taxonomists for standard genome sequencing and annotation.</title>
        <authorList>
            <consortium name="The Broad Institute Genomics Platform"/>
            <consortium name="The Broad Institute Genome Sequencing Center for Infectious Disease"/>
            <person name="Wu L."/>
            <person name="Ma J."/>
        </authorList>
    </citation>
    <scope>NUCLEOTIDE SEQUENCE [LARGE SCALE GENOMIC DNA]</scope>
    <source>
        <strain evidence="6">KCTC 42953</strain>
    </source>
</reference>
<keyword evidence="6" id="KW-1185">Reference proteome</keyword>
<feature type="domain" description="PDZ" evidence="4">
    <location>
        <begin position="257"/>
        <end position="338"/>
    </location>
</feature>
<dbReference type="RefSeq" id="WP_198538054.1">
    <property type="nucleotide sequence ID" value="NZ_JBHRTS010000001.1"/>
</dbReference>
<dbReference type="InterPro" id="IPR009003">
    <property type="entry name" value="Peptidase_S1_PA"/>
</dbReference>
<evidence type="ECO:0000313" key="5">
    <source>
        <dbReference type="EMBL" id="MFC3192803.1"/>
    </source>
</evidence>
<dbReference type="Gene3D" id="2.40.10.120">
    <property type="match status" value="1"/>
</dbReference>
<gene>
    <name evidence="5" type="ORF">ACFODZ_00990</name>
</gene>
<dbReference type="Proteomes" id="UP001595533">
    <property type="component" value="Unassembled WGS sequence"/>
</dbReference>
<dbReference type="SUPFAM" id="SSF50156">
    <property type="entry name" value="PDZ domain-like"/>
    <property type="match status" value="1"/>
</dbReference>
<evidence type="ECO:0000256" key="2">
    <source>
        <dbReference type="ARBA" id="ARBA00022801"/>
    </source>
</evidence>
<dbReference type="SMART" id="SM00228">
    <property type="entry name" value="PDZ"/>
    <property type="match status" value="1"/>
</dbReference>
<dbReference type="PANTHER" id="PTHR43343:SF3">
    <property type="entry name" value="PROTEASE DO-LIKE 8, CHLOROPLASTIC"/>
    <property type="match status" value="1"/>
</dbReference>
<name>A0ABV7J971_9GAMM</name>
<dbReference type="PANTHER" id="PTHR43343">
    <property type="entry name" value="PEPTIDASE S12"/>
    <property type="match status" value="1"/>
</dbReference>
<accession>A0ABV7J971</accession>
<dbReference type="Gene3D" id="2.30.42.10">
    <property type="match status" value="1"/>
</dbReference>
<dbReference type="InterPro" id="IPR001940">
    <property type="entry name" value="Peptidase_S1C"/>
</dbReference>
<evidence type="ECO:0000256" key="1">
    <source>
        <dbReference type="ARBA" id="ARBA00022670"/>
    </source>
</evidence>
<feature type="transmembrane region" description="Helical" evidence="3">
    <location>
        <begin position="7"/>
        <end position="25"/>
    </location>
</feature>
<organism evidence="5 6">
    <name type="scientific">Marinicella sediminis</name>
    <dbReference type="NCBI Taxonomy" id="1792834"/>
    <lineage>
        <taxon>Bacteria</taxon>
        <taxon>Pseudomonadati</taxon>
        <taxon>Pseudomonadota</taxon>
        <taxon>Gammaproteobacteria</taxon>
        <taxon>Lysobacterales</taxon>
        <taxon>Marinicellaceae</taxon>
        <taxon>Marinicella</taxon>
    </lineage>
</organism>
<proteinExistence type="predicted"/>
<keyword evidence="3" id="KW-0472">Membrane</keyword>
<evidence type="ECO:0000259" key="4">
    <source>
        <dbReference type="SMART" id="SM00228"/>
    </source>
</evidence>
<evidence type="ECO:0000313" key="6">
    <source>
        <dbReference type="Proteomes" id="UP001595533"/>
    </source>
</evidence>
<evidence type="ECO:0000256" key="3">
    <source>
        <dbReference type="SAM" id="Phobius"/>
    </source>
</evidence>
<dbReference type="InterPro" id="IPR051201">
    <property type="entry name" value="Chloro_Bact_Ser_Proteases"/>
</dbReference>
<dbReference type="InterPro" id="IPR036034">
    <property type="entry name" value="PDZ_sf"/>
</dbReference>
<protein>
    <submittedName>
        <fullName evidence="5">S1C family serine protease</fullName>
        <ecNumber evidence="5">3.4.21.-</ecNumber>
    </submittedName>
</protein>
<dbReference type="EMBL" id="JBHRTS010000001">
    <property type="protein sequence ID" value="MFC3192803.1"/>
    <property type="molecule type" value="Genomic_DNA"/>
</dbReference>
<comment type="caution">
    <text evidence="5">The sequence shown here is derived from an EMBL/GenBank/DDBJ whole genome shotgun (WGS) entry which is preliminary data.</text>
</comment>
<dbReference type="InterPro" id="IPR001478">
    <property type="entry name" value="PDZ"/>
</dbReference>
<keyword evidence="3" id="KW-0812">Transmembrane</keyword>
<dbReference type="PRINTS" id="PR00834">
    <property type="entry name" value="PROTEASES2C"/>
</dbReference>
<dbReference type="EC" id="3.4.21.-" evidence="5"/>
<sequence length="359" mass="38830">MLNHLTFFLKYALLGLLIGLLYLFLTGQLRWVTNEQQPALVFSYAPAIDTISRSVVSIYTQSNEPINGRSGISPRSPYRTKNYLGSGVVVSENGHIVTNKHVIKDASRVVVYLWDNQLYEASFIGADTLTDLALIKIDADNLTPAAFADSELLNTGDVVLAVGNPYGLNQSASLGIVSATGRRGLTESQVENFIQTDAAINLGNSGGALVNPLGQVVGISTASYSQIGAEGINFAIPSNTTVQIINSIIRYGQVLRGWLGIYFIQPYGHVVYQIPKPVIGIMVSKTREGSSADLAGIKPRDVITHINDKPVNSFSEYQNQLLQNTVGDSVKVTGYNDNGGFEMYLTIELPPSVTLQEGQ</sequence>
<dbReference type="GO" id="GO:0006508">
    <property type="term" value="P:proteolysis"/>
    <property type="evidence" value="ECO:0007669"/>
    <property type="project" value="UniProtKB-KW"/>
</dbReference>
<dbReference type="Pfam" id="PF13180">
    <property type="entry name" value="PDZ_2"/>
    <property type="match status" value="1"/>
</dbReference>
<dbReference type="GO" id="GO:0008233">
    <property type="term" value="F:peptidase activity"/>
    <property type="evidence" value="ECO:0007669"/>
    <property type="project" value="UniProtKB-KW"/>
</dbReference>